<evidence type="ECO:0000313" key="2">
    <source>
        <dbReference type="Proteomes" id="UP000682204"/>
    </source>
</evidence>
<evidence type="ECO:0000313" key="1">
    <source>
        <dbReference type="EMBL" id="QVL35502.1"/>
    </source>
</evidence>
<gene>
    <name evidence="1" type="ORF">KIH16_09920</name>
</gene>
<reference evidence="1" key="1">
    <citation type="submission" date="2021-05" db="EMBL/GenBank/DDBJ databases">
        <title>An isolated secondary fermenter in methanogenic hydrocarbon-degrading communities.</title>
        <authorList>
            <person name="Liu Y.-F."/>
            <person name="Liu Z.-l."/>
        </authorList>
    </citation>
    <scope>NUCLEOTIDE SEQUENCE</scope>
    <source>
        <strain evidence="1">L-13</strain>
    </source>
</reference>
<sequence>MTRQTPEMKVMTCLLRGVAIWRFGKALKIMPMTGPLSKQGMAWIKANEEDLLQALKPANESYLDKKIRAGLGPAWGEEHRKAKTELEECYEQERTMKAWALVLGEGHPFDWT</sequence>
<keyword evidence="2" id="KW-1185">Reference proteome</keyword>
<dbReference type="EMBL" id="CP074691">
    <property type="protein sequence ID" value="QVL35502.1"/>
    <property type="molecule type" value="Genomic_DNA"/>
</dbReference>
<proteinExistence type="predicted"/>
<organism evidence="1 2">
    <name type="scientific">Aminirod propionatiphilus</name>
    <dbReference type="NCBI Taxonomy" id="3415223"/>
    <lineage>
        <taxon>Bacteria</taxon>
        <taxon>Thermotogati</taxon>
        <taxon>Synergistota</taxon>
        <taxon>Synergistia</taxon>
        <taxon>Synergistales</taxon>
        <taxon>Aminiphilaceae</taxon>
        <taxon>Aminirod</taxon>
    </lineage>
</organism>
<protein>
    <submittedName>
        <fullName evidence="1">Uncharacterized protein</fullName>
    </submittedName>
</protein>
<name>A0ACD1DTS0_9BACT</name>
<dbReference type="Proteomes" id="UP000682204">
    <property type="component" value="Chromosome"/>
</dbReference>
<accession>A0ACD1DTS0</accession>